<dbReference type="AlphaFoldDB" id="A0A4U0RUF7"/>
<gene>
    <name evidence="3" type="ORF">FA743_09470</name>
</gene>
<sequence length="204" mass="22485">MTDRRSDLFPILGVAVLALGVVGVARLMTPGPRHPADSAPGRTAKRLQFGGYQVTGRTVTIDAPRDRIHAMWRDPKQLALFMQDLVAIEGTPDRPIWVIDGGHGPFRIETRLVEDRAGESLAWRSVEGADFQIEAKIRLRDAPAGRGTEVEAHVAYVPPYGLLGHWAAKLRGLDPKARGRQELKRLKMLLETGEIATASNQRNT</sequence>
<dbReference type="OrthoDB" id="9797595at2"/>
<dbReference type="InterPro" id="IPR023393">
    <property type="entry name" value="START-like_dom_sf"/>
</dbReference>
<evidence type="ECO:0000256" key="1">
    <source>
        <dbReference type="ARBA" id="ARBA00008918"/>
    </source>
</evidence>
<dbReference type="Pfam" id="PF03364">
    <property type="entry name" value="Polyketide_cyc"/>
    <property type="match status" value="1"/>
</dbReference>
<evidence type="ECO:0000313" key="3">
    <source>
        <dbReference type="EMBL" id="TJZ92034.1"/>
    </source>
</evidence>
<comment type="caution">
    <text evidence="3">The sequence shown here is derived from an EMBL/GenBank/DDBJ whole genome shotgun (WGS) entry which is preliminary data.</text>
</comment>
<proteinExistence type="inferred from homology"/>
<evidence type="ECO:0000313" key="4">
    <source>
        <dbReference type="Proteomes" id="UP000309747"/>
    </source>
</evidence>
<dbReference type="Gene3D" id="3.30.530.20">
    <property type="match status" value="1"/>
</dbReference>
<comment type="similarity">
    <text evidence="1">Belongs to the ribosome association toxin RatA family.</text>
</comment>
<evidence type="ECO:0000259" key="2">
    <source>
        <dbReference type="Pfam" id="PF03364"/>
    </source>
</evidence>
<dbReference type="Proteomes" id="UP000309747">
    <property type="component" value="Unassembled WGS sequence"/>
</dbReference>
<feature type="domain" description="Coenzyme Q-binding protein COQ10 START" evidence="2">
    <location>
        <begin position="61"/>
        <end position="159"/>
    </location>
</feature>
<protein>
    <submittedName>
        <fullName evidence="3">Cyclase</fullName>
    </submittedName>
</protein>
<organism evidence="3 4">
    <name type="scientific">Paracoccus gahaiensis</name>
    <dbReference type="NCBI Taxonomy" id="1706839"/>
    <lineage>
        <taxon>Bacteria</taxon>
        <taxon>Pseudomonadati</taxon>
        <taxon>Pseudomonadota</taxon>
        <taxon>Alphaproteobacteria</taxon>
        <taxon>Rhodobacterales</taxon>
        <taxon>Paracoccaceae</taxon>
        <taxon>Paracoccus</taxon>
    </lineage>
</organism>
<dbReference type="SUPFAM" id="SSF55961">
    <property type="entry name" value="Bet v1-like"/>
    <property type="match status" value="1"/>
</dbReference>
<name>A0A4U0RUF7_9RHOB</name>
<accession>A0A4U0RUF7</accession>
<dbReference type="EMBL" id="SUNI01000006">
    <property type="protein sequence ID" value="TJZ92034.1"/>
    <property type="molecule type" value="Genomic_DNA"/>
</dbReference>
<reference evidence="3 4" key="1">
    <citation type="submission" date="2019-04" db="EMBL/GenBank/DDBJ databases">
        <authorList>
            <person name="Li J."/>
        </authorList>
    </citation>
    <scope>NUCLEOTIDE SEQUENCE [LARGE SCALE GENOMIC DNA]</scope>
    <source>
        <strain evidence="3 4">KCTC 42687</strain>
    </source>
</reference>
<keyword evidence="4" id="KW-1185">Reference proteome</keyword>
<dbReference type="RefSeq" id="WP_136885866.1">
    <property type="nucleotide sequence ID" value="NZ_SUNI01000006.1"/>
</dbReference>
<dbReference type="InterPro" id="IPR005031">
    <property type="entry name" value="COQ10_START"/>
</dbReference>